<organism evidence="1 2">
    <name type="scientific">Punica granatum</name>
    <name type="common">Pomegranate</name>
    <dbReference type="NCBI Taxonomy" id="22663"/>
    <lineage>
        <taxon>Eukaryota</taxon>
        <taxon>Viridiplantae</taxon>
        <taxon>Streptophyta</taxon>
        <taxon>Embryophyta</taxon>
        <taxon>Tracheophyta</taxon>
        <taxon>Spermatophyta</taxon>
        <taxon>Magnoliopsida</taxon>
        <taxon>eudicotyledons</taxon>
        <taxon>Gunneridae</taxon>
        <taxon>Pentapetalae</taxon>
        <taxon>rosids</taxon>
        <taxon>malvids</taxon>
        <taxon>Myrtales</taxon>
        <taxon>Lythraceae</taxon>
        <taxon>Punica</taxon>
    </lineage>
</organism>
<proteinExistence type="predicted"/>
<evidence type="ECO:0000313" key="2">
    <source>
        <dbReference type="Proteomes" id="UP000233551"/>
    </source>
</evidence>
<dbReference type="AlphaFoldDB" id="A0A2I0K9L7"/>
<comment type="caution">
    <text evidence="1">The sequence shown here is derived from an EMBL/GenBank/DDBJ whole genome shotgun (WGS) entry which is preliminary data.</text>
</comment>
<protein>
    <submittedName>
        <fullName evidence="1">Uncharacterized protein</fullName>
    </submittedName>
</protein>
<name>A0A2I0K9L7_PUNGR</name>
<reference evidence="1 2" key="1">
    <citation type="submission" date="2017-11" db="EMBL/GenBank/DDBJ databases">
        <title>De-novo sequencing of pomegranate (Punica granatum L.) genome.</title>
        <authorList>
            <person name="Akparov Z."/>
            <person name="Amiraslanov A."/>
            <person name="Hajiyeva S."/>
            <person name="Abbasov M."/>
            <person name="Kaur K."/>
            <person name="Hamwieh A."/>
            <person name="Solovyev V."/>
            <person name="Salamov A."/>
            <person name="Braich B."/>
            <person name="Kosarev P."/>
            <person name="Mahmoud A."/>
            <person name="Hajiyev E."/>
            <person name="Babayeva S."/>
            <person name="Izzatullayeva V."/>
            <person name="Mammadov A."/>
            <person name="Mammadov A."/>
            <person name="Sharifova S."/>
            <person name="Ojaghi J."/>
            <person name="Eynullazada K."/>
            <person name="Bayramov B."/>
            <person name="Abdulazimova A."/>
            <person name="Shahmuradov I."/>
        </authorList>
    </citation>
    <scope>NUCLEOTIDE SEQUENCE [LARGE SCALE GENOMIC DNA]</scope>
    <source>
        <strain evidence="2">cv. AG2017</strain>
        <tissue evidence="1">Leaf</tissue>
    </source>
</reference>
<keyword evidence="2" id="KW-1185">Reference proteome</keyword>
<sequence>MSWDMLFPRFRVRIKRFYYREKFHCKALAGAWVVQWLRFDPESEPICEAAAARACTYAHRLDSPFLGRHGPCAEGLRCGAQVGSNYLKPGNAGLGPPARCWNWKSLLGPWTGAEPAKLWGTTPTFV</sequence>
<gene>
    <name evidence="1" type="ORF">CRG98_014396</name>
</gene>
<evidence type="ECO:0000313" key="1">
    <source>
        <dbReference type="EMBL" id="PKI65247.1"/>
    </source>
</evidence>
<dbReference type="Proteomes" id="UP000233551">
    <property type="component" value="Unassembled WGS sequence"/>
</dbReference>
<dbReference type="EMBL" id="PGOL01000763">
    <property type="protein sequence ID" value="PKI65247.1"/>
    <property type="molecule type" value="Genomic_DNA"/>
</dbReference>
<accession>A0A2I0K9L7</accession>